<dbReference type="PANTHER" id="PTHR31902">
    <property type="entry name" value="ACTIN PATCHES DISTAL PROTEIN 1"/>
    <property type="match status" value="1"/>
</dbReference>
<reference evidence="2 3" key="1">
    <citation type="submission" date="2023-10" db="EMBL/GenBank/DDBJ databases">
        <authorList>
            <person name="Maclean D."/>
            <person name="Macfadyen A."/>
        </authorList>
    </citation>
    <scope>NUCLEOTIDE SEQUENCE [LARGE SCALE GENOMIC DNA]</scope>
</reference>
<dbReference type="InterPro" id="IPR036249">
    <property type="entry name" value="Thioredoxin-like_sf"/>
</dbReference>
<dbReference type="EMBL" id="CAUYUE010000001">
    <property type="protein sequence ID" value="CAK0734722.1"/>
    <property type="molecule type" value="Genomic_DNA"/>
</dbReference>
<dbReference type="AlphaFoldDB" id="A0AAV1HRZ2"/>
<dbReference type="Proteomes" id="UP001314263">
    <property type="component" value="Unassembled WGS sequence"/>
</dbReference>
<dbReference type="Pfam" id="PF06999">
    <property type="entry name" value="Suc_Fer-like"/>
    <property type="match status" value="1"/>
</dbReference>
<dbReference type="SUPFAM" id="SSF52833">
    <property type="entry name" value="Thioredoxin-like"/>
    <property type="match status" value="1"/>
</dbReference>
<name>A0AAV1HRZ2_9CHLO</name>
<proteinExistence type="predicted"/>
<protein>
    <recommendedName>
        <fullName evidence="4">Sucrase/ferredoxin-like-domain-containing protein</fullName>
    </recommendedName>
</protein>
<feature type="compositionally biased region" description="Acidic residues" evidence="1">
    <location>
        <begin position="352"/>
        <end position="365"/>
    </location>
</feature>
<evidence type="ECO:0000313" key="3">
    <source>
        <dbReference type="Proteomes" id="UP001314263"/>
    </source>
</evidence>
<dbReference type="InterPro" id="IPR009737">
    <property type="entry name" value="Aim32/Apd1-like"/>
</dbReference>
<accession>A0AAV1HRZ2</accession>
<feature type="compositionally biased region" description="Low complexity" evidence="1">
    <location>
        <begin position="368"/>
        <end position="389"/>
    </location>
</feature>
<feature type="region of interest" description="Disordered" evidence="1">
    <location>
        <begin position="345"/>
        <end position="401"/>
    </location>
</feature>
<organism evidence="2 3">
    <name type="scientific">Coccomyxa viridis</name>
    <dbReference type="NCBI Taxonomy" id="1274662"/>
    <lineage>
        <taxon>Eukaryota</taxon>
        <taxon>Viridiplantae</taxon>
        <taxon>Chlorophyta</taxon>
        <taxon>core chlorophytes</taxon>
        <taxon>Trebouxiophyceae</taxon>
        <taxon>Trebouxiophyceae incertae sedis</taxon>
        <taxon>Coccomyxaceae</taxon>
        <taxon>Coccomyxa</taxon>
    </lineage>
</organism>
<evidence type="ECO:0000313" key="2">
    <source>
        <dbReference type="EMBL" id="CAK0734722.1"/>
    </source>
</evidence>
<dbReference type="Gene3D" id="3.40.30.10">
    <property type="entry name" value="Glutaredoxin"/>
    <property type="match status" value="1"/>
</dbReference>
<feature type="region of interest" description="Disordered" evidence="1">
    <location>
        <begin position="18"/>
        <end position="45"/>
    </location>
</feature>
<evidence type="ECO:0000256" key="1">
    <source>
        <dbReference type="SAM" id="MobiDB-lite"/>
    </source>
</evidence>
<gene>
    <name evidence="2" type="ORF">CVIRNUC_000472</name>
</gene>
<feature type="compositionally biased region" description="Basic and acidic residues" evidence="1">
    <location>
        <begin position="390"/>
        <end position="401"/>
    </location>
</feature>
<comment type="caution">
    <text evidence="2">The sequence shown here is derived from an EMBL/GenBank/DDBJ whole genome shotgun (WGS) entry which is preliminary data.</text>
</comment>
<keyword evidence="3" id="KW-1185">Reference proteome</keyword>
<dbReference type="CDD" id="cd03062">
    <property type="entry name" value="TRX_Fd_Sucrase"/>
    <property type="match status" value="1"/>
</dbReference>
<evidence type="ECO:0008006" key="4">
    <source>
        <dbReference type="Google" id="ProtNLM"/>
    </source>
</evidence>
<sequence length="401" mass="43115">MLRQAWRRSIAPFETSQAFRTSLSSRGSERPSDSTSLETKAPKPGTVSPYEHHIFLRFPPKLVPDAGPGSWWPKIVERMPEFLQAFAAVAANRKHIEGVVRISAYEDADPTSHPQSRPGKCDMMLFPSGAWLKGLDQDAVPKVITSLVAEPGEGDLDFKPPPLNKSVQSLARSTPPVSLFVCTHGSRDCRCGTIGATLVERLDSIVAERGLQGSVGVFRCSHIGGHKYAGNVLVYGPASPCDGDWYGGVTADCAEAFLDALMAADVGGHGGVGSAPLRPLWRGRMGLSKAEQLQAFEDGALPEEDLQTEEDWEYVGEAGKQKLNGSAQAAGIPLAEITRDIFSEHGKHEEFSDMDTPDPMSEGELEYTSSVGSDFSTSSSESESSSLSDSKSDTDKEGPRS</sequence>